<evidence type="ECO:0000256" key="9">
    <source>
        <dbReference type="ARBA" id="ARBA00022884"/>
    </source>
</evidence>
<dbReference type="CDD" id="cd04453">
    <property type="entry name" value="S1_RNase_E"/>
    <property type="match status" value="1"/>
</dbReference>
<dbReference type="InterPro" id="IPR019307">
    <property type="entry name" value="RNA-bd_AU-1/RNase_E/G"/>
</dbReference>
<evidence type="ECO:0000256" key="8">
    <source>
        <dbReference type="ARBA" id="ARBA00022842"/>
    </source>
</evidence>
<organism evidence="12 13">
    <name type="scientific">candidate division TA06 bacterium B3_TA06</name>
    <dbReference type="NCBI Taxonomy" id="2012487"/>
    <lineage>
        <taxon>Bacteria</taxon>
        <taxon>Bacteria division TA06</taxon>
    </lineage>
</organism>
<dbReference type="NCBIfam" id="TIGR00757">
    <property type="entry name" value="RNaseEG"/>
    <property type="match status" value="1"/>
</dbReference>
<dbReference type="PANTHER" id="PTHR30001:SF1">
    <property type="entry name" value="RIBONUCLEASE E_G-LIKE PROTEIN, CHLOROPLASTIC"/>
    <property type="match status" value="1"/>
</dbReference>
<protein>
    <submittedName>
        <fullName evidence="12">Ribonuclease</fullName>
    </submittedName>
</protein>
<feature type="domain" description="S1 motif" evidence="11">
    <location>
        <begin position="39"/>
        <end position="127"/>
    </location>
</feature>
<comment type="cofactor">
    <cofactor evidence="1">
        <name>Mg(2+)</name>
        <dbReference type="ChEBI" id="CHEBI:18420"/>
    </cofactor>
</comment>
<dbReference type="Proteomes" id="UP000317778">
    <property type="component" value="Unassembled WGS sequence"/>
</dbReference>
<keyword evidence="2" id="KW-1003">Cell membrane</keyword>
<proteinExistence type="predicted"/>
<evidence type="ECO:0000256" key="10">
    <source>
        <dbReference type="ARBA" id="ARBA00023136"/>
    </source>
</evidence>
<keyword evidence="3" id="KW-0997">Cell inner membrane</keyword>
<keyword evidence="4" id="KW-0540">Nuclease</keyword>
<dbReference type="GO" id="GO:0003723">
    <property type="term" value="F:RNA binding"/>
    <property type="evidence" value="ECO:0007669"/>
    <property type="project" value="UniProtKB-KW"/>
</dbReference>
<evidence type="ECO:0000256" key="2">
    <source>
        <dbReference type="ARBA" id="ARBA00022475"/>
    </source>
</evidence>
<evidence type="ECO:0000256" key="3">
    <source>
        <dbReference type="ARBA" id="ARBA00022519"/>
    </source>
</evidence>
<keyword evidence="8" id="KW-0460">Magnesium</keyword>
<dbReference type="Gene3D" id="3.40.1260.20">
    <property type="entry name" value="Ribonuclease E, catalytic domain"/>
    <property type="match status" value="1"/>
</dbReference>
<dbReference type="GO" id="GO:0005737">
    <property type="term" value="C:cytoplasm"/>
    <property type="evidence" value="ECO:0007669"/>
    <property type="project" value="TreeGrafter"/>
</dbReference>
<dbReference type="AlphaFoldDB" id="A0A532V897"/>
<dbReference type="Gene3D" id="2.40.50.140">
    <property type="entry name" value="Nucleic acid-binding proteins"/>
    <property type="match status" value="1"/>
</dbReference>
<dbReference type="Pfam" id="PF00575">
    <property type="entry name" value="S1"/>
    <property type="match status" value="1"/>
</dbReference>
<evidence type="ECO:0000256" key="1">
    <source>
        <dbReference type="ARBA" id="ARBA00001946"/>
    </source>
</evidence>
<dbReference type="GO" id="GO:0006364">
    <property type="term" value="P:rRNA processing"/>
    <property type="evidence" value="ECO:0007669"/>
    <property type="project" value="TreeGrafter"/>
</dbReference>
<dbReference type="SUPFAM" id="SSF50249">
    <property type="entry name" value="Nucleic acid-binding proteins"/>
    <property type="match status" value="1"/>
</dbReference>
<gene>
    <name evidence="12" type="ORF">CEE36_03555</name>
</gene>
<evidence type="ECO:0000313" key="13">
    <source>
        <dbReference type="Proteomes" id="UP000317778"/>
    </source>
</evidence>
<keyword evidence="9" id="KW-0694">RNA-binding</keyword>
<keyword evidence="10" id="KW-0472">Membrane</keyword>
<comment type="caution">
    <text evidence="12">The sequence shown here is derived from an EMBL/GenBank/DDBJ whole genome shotgun (WGS) entry which is preliminary data.</text>
</comment>
<evidence type="ECO:0000256" key="4">
    <source>
        <dbReference type="ARBA" id="ARBA00022722"/>
    </source>
</evidence>
<keyword evidence="6" id="KW-0255">Endonuclease</keyword>
<dbReference type="PROSITE" id="PS50126">
    <property type="entry name" value="S1"/>
    <property type="match status" value="1"/>
</dbReference>
<dbReference type="GO" id="GO:0004519">
    <property type="term" value="F:endonuclease activity"/>
    <property type="evidence" value="ECO:0007669"/>
    <property type="project" value="UniProtKB-KW"/>
</dbReference>
<keyword evidence="7" id="KW-0378">Hydrolase</keyword>
<evidence type="ECO:0000259" key="11">
    <source>
        <dbReference type="PROSITE" id="PS50126"/>
    </source>
</evidence>
<dbReference type="GO" id="GO:0016787">
    <property type="term" value="F:hydrolase activity"/>
    <property type="evidence" value="ECO:0007669"/>
    <property type="project" value="UniProtKB-KW"/>
</dbReference>
<dbReference type="EMBL" id="NJBO01000004">
    <property type="protein sequence ID" value="TKJ43421.1"/>
    <property type="molecule type" value="Genomic_DNA"/>
</dbReference>
<evidence type="ECO:0000256" key="5">
    <source>
        <dbReference type="ARBA" id="ARBA00022723"/>
    </source>
</evidence>
<keyword evidence="5" id="KW-0479">Metal-binding</keyword>
<dbReference type="Pfam" id="PF10150">
    <property type="entry name" value="RNase_E_G"/>
    <property type="match status" value="1"/>
</dbReference>
<accession>A0A532V897</accession>
<evidence type="ECO:0000313" key="12">
    <source>
        <dbReference type="EMBL" id="TKJ43421.1"/>
    </source>
</evidence>
<name>A0A532V897_UNCT6</name>
<sequence>MEKRILINVGRFEIRTAVLEDGKLVEFYSERPERKNLVGRIYKGRVENVVPGLAGAFINIGLSKNGFLPLADIPDKTLSQMYDSEVEEEEADKLKEGRRLDLKPNQEILVQVVKEPLGKKGARLSSYIFLPGRYLVLTPSINHIGVSRRIRDRSERSRLRSVASKLKKDKMGLIVRTATEKVPEPDVKLDFENLSEMWKSISKLTSQEKAPALVYEEPLVSLKLIRDQFTRGVSSVMVDSRVEYENILRYLRRNAPKLRSRVRLYDGKEPVFEHYGVEDELRSVFERKIWLKSGGFITIDHTEAMVAIDVNTGRFSAEERQEKLIFKTNVEAAREIAYQIRLRDLSGLLVIDFIDMRSKENMSTVLKELKRHLREDRAHTDFSSFSRFGLIEITRERKRPGLFVHLTEECSVCHGLGRIPSKDYMLSEIERVLQQRADLLAGHTVLIKAEPHIADFLSVQRFEELAEWARTYNVALEVTADIYALPGEYWVILADTNDVLYKREANRVAGAV</sequence>
<dbReference type="SMART" id="SM00316">
    <property type="entry name" value="S1"/>
    <property type="match status" value="1"/>
</dbReference>
<dbReference type="GO" id="GO:0046872">
    <property type="term" value="F:metal ion binding"/>
    <property type="evidence" value="ECO:0007669"/>
    <property type="project" value="UniProtKB-KW"/>
</dbReference>
<evidence type="ECO:0000256" key="6">
    <source>
        <dbReference type="ARBA" id="ARBA00022759"/>
    </source>
</evidence>
<reference evidence="12 13" key="1">
    <citation type="submission" date="2017-06" db="EMBL/GenBank/DDBJ databases">
        <title>Novel microbial phyla capable of carbon fixation and sulfur reduction in deep-sea sediments.</title>
        <authorList>
            <person name="Huang J."/>
            <person name="Baker B."/>
            <person name="Wang Y."/>
        </authorList>
    </citation>
    <scope>NUCLEOTIDE SEQUENCE [LARGE SCALE GENOMIC DNA]</scope>
    <source>
        <strain evidence="12">B3_TA06</strain>
    </source>
</reference>
<dbReference type="PANTHER" id="PTHR30001">
    <property type="entry name" value="RIBONUCLEASE"/>
    <property type="match status" value="1"/>
</dbReference>
<dbReference type="InterPro" id="IPR004659">
    <property type="entry name" value="RNase_E/G"/>
</dbReference>
<evidence type="ECO:0000256" key="7">
    <source>
        <dbReference type="ARBA" id="ARBA00022801"/>
    </source>
</evidence>
<dbReference type="InterPro" id="IPR012340">
    <property type="entry name" value="NA-bd_OB-fold"/>
</dbReference>
<dbReference type="GO" id="GO:0004540">
    <property type="term" value="F:RNA nuclease activity"/>
    <property type="evidence" value="ECO:0007669"/>
    <property type="project" value="InterPro"/>
</dbReference>
<dbReference type="InterPro" id="IPR003029">
    <property type="entry name" value="S1_domain"/>
</dbReference>